<evidence type="ECO:0000313" key="10">
    <source>
        <dbReference type="WBParaSite" id="nRc.2.0.1.t08241-RA"/>
    </source>
</evidence>
<sequence>STRESTLTTASDKLGGGSLALALPNTDLPTCRDERKVLWCKVVEDLALPSPNCIPEPIRSGSNSPEMSDDDLVYKIKCDEYVYLQPEDEILAQKYMQEGVTDLRQESDRQRNIFDSDAFEGDMLYFDESNVNGIKKLMKAKFVSAGRYAENKWPKGIIPYKIASNLNPKLRTLFSMAIKIFHDVTCVKFIPSSQYKAESHRNILPFILKPSPEGLCLTTIGLNDSRPENIMQMGPGCAELSIVLHELLHCLGFVHETMVSSRANHKITDNKRLSKWDIMKVNKHYGCGMESKKCKDKLPTSQCRRFGLGRLSDTNWNPDTAKCSNEYWALKYCAFTCGYCYKFVKVSKRHRIKRSIIGPMTLRDSCIESRESLYDKSDAAHCMLWRNDGLCQTSSSFMQENCAKTCKQC</sequence>
<evidence type="ECO:0000259" key="8">
    <source>
        <dbReference type="PROSITE" id="PS51864"/>
    </source>
</evidence>
<dbReference type="Pfam" id="PF01549">
    <property type="entry name" value="ShK"/>
    <property type="match status" value="2"/>
</dbReference>
<feature type="binding site" evidence="5">
    <location>
        <position position="245"/>
    </location>
    <ligand>
        <name>Zn(2+)</name>
        <dbReference type="ChEBI" id="CHEBI:29105"/>
        <note>catalytic</note>
    </ligand>
</feature>
<dbReference type="SMART" id="SM00254">
    <property type="entry name" value="ShKT"/>
    <property type="match status" value="2"/>
</dbReference>
<evidence type="ECO:0000256" key="2">
    <source>
        <dbReference type="ARBA" id="ARBA00023145"/>
    </source>
</evidence>
<dbReference type="PANTHER" id="PTHR10127:SF901">
    <property type="entry name" value="METALLOENDOPEPTIDASE"/>
    <property type="match status" value="1"/>
</dbReference>
<dbReference type="PROSITE" id="PS51670">
    <property type="entry name" value="SHKT"/>
    <property type="match status" value="1"/>
</dbReference>
<dbReference type="WBParaSite" id="nRc.2.0.1.t08241-RA">
    <property type="protein sequence ID" value="nRc.2.0.1.t08241-RA"/>
    <property type="gene ID" value="nRc.2.0.1.g08241"/>
</dbReference>
<dbReference type="GO" id="GO:0004222">
    <property type="term" value="F:metalloendopeptidase activity"/>
    <property type="evidence" value="ECO:0007669"/>
    <property type="project" value="UniProtKB-UniRule"/>
</dbReference>
<protein>
    <recommendedName>
        <fullName evidence="6">Metalloendopeptidase</fullName>
        <ecNumber evidence="6">3.4.24.-</ecNumber>
    </recommendedName>
</protein>
<evidence type="ECO:0000256" key="5">
    <source>
        <dbReference type="PROSITE-ProRule" id="PRU01211"/>
    </source>
</evidence>
<evidence type="ECO:0000259" key="7">
    <source>
        <dbReference type="PROSITE" id="PS51670"/>
    </source>
</evidence>
<keyword evidence="5 6" id="KW-0482">Metalloprotease</keyword>
<evidence type="ECO:0000256" key="4">
    <source>
        <dbReference type="PROSITE-ProRule" id="PRU01005"/>
    </source>
</evidence>
<proteinExistence type="predicted"/>
<dbReference type="SMART" id="SM00235">
    <property type="entry name" value="ZnMc"/>
    <property type="match status" value="1"/>
</dbReference>
<dbReference type="InterPro" id="IPR003582">
    <property type="entry name" value="ShKT_dom"/>
</dbReference>
<comment type="function">
    <text evidence="1">Metalloprotease.</text>
</comment>
<feature type="binding site" evidence="5">
    <location>
        <position position="255"/>
    </location>
    <ligand>
        <name>Zn(2+)</name>
        <dbReference type="ChEBI" id="CHEBI:29105"/>
        <note>catalytic</note>
    </ligand>
</feature>
<feature type="domain" description="Peptidase M12A" evidence="8">
    <location>
        <begin position="144"/>
        <end position="256"/>
    </location>
</feature>
<keyword evidence="2" id="KW-0865">Zymogen</keyword>
<dbReference type="PANTHER" id="PTHR10127">
    <property type="entry name" value="DISCOIDIN, CUB, EGF, LAMININ , AND ZINC METALLOPROTEASE DOMAIN CONTAINING"/>
    <property type="match status" value="1"/>
</dbReference>
<accession>A0A915I3D4</accession>
<dbReference type="InterPro" id="IPR024079">
    <property type="entry name" value="MetalloPept_cat_dom_sf"/>
</dbReference>
<dbReference type="GO" id="GO:0008270">
    <property type="term" value="F:zinc ion binding"/>
    <property type="evidence" value="ECO:0007669"/>
    <property type="project" value="UniProtKB-UniRule"/>
</dbReference>
<name>A0A915I3D4_ROMCU</name>
<keyword evidence="9" id="KW-1185">Reference proteome</keyword>
<evidence type="ECO:0000256" key="6">
    <source>
        <dbReference type="RuleBase" id="RU361183"/>
    </source>
</evidence>
<comment type="cofactor">
    <cofactor evidence="5 6">
        <name>Zn(2+)</name>
        <dbReference type="ChEBI" id="CHEBI:29105"/>
    </cofactor>
    <text evidence="5 6">Binds 1 zinc ion per subunit.</text>
</comment>
<dbReference type="AlphaFoldDB" id="A0A915I3D4"/>
<keyword evidence="5 6" id="KW-0378">Hydrolase</keyword>
<feature type="active site" evidence="5">
    <location>
        <position position="246"/>
    </location>
</feature>
<keyword evidence="3" id="KW-1015">Disulfide bond</keyword>
<dbReference type="SUPFAM" id="SSF55486">
    <property type="entry name" value="Metalloproteases ('zincins'), catalytic domain"/>
    <property type="match status" value="1"/>
</dbReference>
<reference evidence="10" key="1">
    <citation type="submission" date="2022-11" db="UniProtKB">
        <authorList>
            <consortium name="WormBaseParasite"/>
        </authorList>
    </citation>
    <scope>IDENTIFICATION</scope>
</reference>
<evidence type="ECO:0000256" key="1">
    <source>
        <dbReference type="ARBA" id="ARBA00002657"/>
    </source>
</evidence>
<dbReference type="GO" id="GO:0006508">
    <property type="term" value="P:proteolysis"/>
    <property type="evidence" value="ECO:0007669"/>
    <property type="project" value="UniProtKB-KW"/>
</dbReference>
<dbReference type="PRINTS" id="PR00480">
    <property type="entry name" value="ASTACIN"/>
</dbReference>
<keyword evidence="5 6" id="KW-0862">Zinc</keyword>
<evidence type="ECO:0000256" key="3">
    <source>
        <dbReference type="ARBA" id="ARBA00023157"/>
    </source>
</evidence>
<dbReference type="InterPro" id="IPR006026">
    <property type="entry name" value="Peptidase_Metallo"/>
</dbReference>
<dbReference type="EC" id="3.4.24.-" evidence="6"/>
<dbReference type="Gene3D" id="3.40.390.10">
    <property type="entry name" value="Collagenase (Catalytic Domain)"/>
    <property type="match status" value="1"/>
</dbReference>
<dbReference type="InterPro" id="IPR001506">
    <property type="entry name" value="Peptidase_M12A"/>
</dbReference>
<dbReference type="PROSITE" id="PS51864">
    <property type="entry name" value="ASTACIN"/>
    <property type="match status" value="1"/>
</dbReference>
<comment type="caution">
    <text evidence="4">Lacks conserved residue(s) required for the propagation of feature annotation.</text>
</comment>
<organism evidence="9 10">
    <name type="scientific">Romanomermis culicivorax</name>
    <name type="common">Nematode worm</name>
    <dbReference type="NCBI Taxonomy" id="13658"/>
    <lineage>
        <taxon>Eukaryota</taxon>
        <taxon>Metazoa</taxon>
        <taxon>Ecdysozoa</taxon>
        <taxon>Nematoda</taxon>
        <taxon>Enoplea</taxon>
        <taxon>Dorylaimia</taxon>
        <taxon>Mermithida</taxon>
        <taxon>Mermithoidea</taxon>
        <taxon>Mermithidae</taxon>
        <taxon>Romanomermis</taxon>
    </lineage>
</organism>
<keyword evidence="5 6" id="KW-0645">Protease</keyword>
<dbReference type="Proteomes" id="UP000887565">
    <property type="component" value="Unplaced"/>
</dbReference>
<evidence type="ECO:0000313" key="9">
    <source>
        <dbReference type="Proteomes" id="UP000887565"/>
    </source>
</evidence>
<keyword evidence="5 6" id="KW-0479">Metal-binding</keyword>
<feature type="domain" description="ShKT" evidence="7">
    <location>
        <begin position="373"/>
        <end position="409"/>
    </location>
</feature>
<feature type="binding site" evidence="5">
    <location>
        <position position="249"/>
    </location>
    <ligand>
        <name>Zn(2+)</name>
        <dbReference type="ChEBI" id="CHEBI:29105"/>
        <note>catalytic</note>
    </ligand>
</feature>
<dbReference type="Pfam" id="PF01400">
    <property type="entry name" value="Astacin"/>
    <property type="match status" value="1"/>
</dbReference>